<proteinExistence type="predicted"/>
<reference evidence="1" key="1">
    <citation type="submission" date="2021-06" db="EMBL/GenBank/DDBJ databases">
        <authorList>
            <person name="Kallberg Y."/>
            <person name="Tangrot J."/>
            <person name="Rosling A."/>
        </authorList>
    </citation>
    <scope>NUCLEOTIDE SEQUENCE</scope>
    <source>
        <strain evidence="1">MA461A</strain>
    </source>
</reference>
<dbReference type="Proteomes" id="UP000789920">
    <property type="component" value="Unassembled WGS sequence"/>
</dbReference>
<gene>
    <name evidence="1" type="ORF">RPERSI_LOCUS36263</name>
</gene>
<comment type="caution">
    <text evidence="1">The sequence shown here is derived from an EMBL/GenBank/DDBJ whole genome shotgun (WGS) entry which is preliminary data.</text>
</comment>
<dbReference type="EMBL" id="CAJVQC010172738">
    <property type="protein sequence ID" value="CAG8850802.1"/>
    <property type="molecule type" value="Genomic_DNA"/>
</dbReference>
<name>A0ACA9SYW3_9GLOM</name>
<evidence type="ECO:0000313" key="2">
    <source>
        <dbReference type="Proteomes" id="UP000789920"/>
    </source>
</evidence>
<sequence length="171" mass="19683">VPGGVTANLLVRRYKDNIKFNATFPKTGGGEDVDYCLQKSRFFIQNIQNGEGFRGTPSIKVLHPWWNNGKRSYIRFAKWAFGDGQLIMMYPEYRYKDNFPNSAELLLLLSSSLLIFLLTKILINNQILNELTLITAVAIPLVIFANMIFDVIRFIIIEPDSYVPEIKGYRR</sequence>
<keyword evidence="2" id="KW-1185">Reference proteome</keyword>
<organism evidence="1 2">
    <name type="scientific">Racocetra persica</name>
    <dbReference type="NCBI Taxonomy" id="160502"/>
    <lineage>
        <taxon>Eukaryota</taxon>
        <taxon>Fungi</taxon>
        <taxon>Fungi incertae sedis</taxon>
        <taxon>Mucoromycota</taxon>
        <taxon>Glomeromycotina</taxon>
        <taxon>Glomeromycetes</taxon>
        <taxon>Diversisporales</taxon>
        <taxon>Gigasporaceae</taxon>
        <taxon>Racocetra</taxon>
    </lineage>
</organism>
<evidence type="ECO:0000313" key="1">
    <source>
        <dbReference type="EMBL" id="CAG8850802.1"/>
    </source>
</evidence>
<feature type="non-terminal residue" evidence="1">
    <location>
        <position position="1"/>
    </location>
</feature>
<accession>A0ACA9SYW3</accession>
<protein>
    <submittedName>
        <fullName evidence="1">32163_t:CDS:1</fullName>
    </submittedName>
</protein>
<feature type="non-terminal residue" evidence="1">
    <location>
        <position position="171"/>
    </location>
</feature>